<name>A0A1F6EBL5_9BACT</name>
<proteinExistence type="predicted"/>
<organism evidence="1 2">
    <name type="scientific">Candidatus Kaiserbacteria bacterium RIFCSPHIGHO2_02_FULL_55_25</name>
    <dbReference type="NCBI Taxonomy" id="1798498"/>
    <lineage>
        <taxon>Bacteria</taxon>
        <taxon>Candidatus Kaiseribacteriota</taxon>
    </lineage>
</organism>
<comment type="caution">
    <text evidence="1">The sequence shown here is derived from an EMBL/GenBank/DDBJ whole genome shotgun (WGS) entry which is preliminary data.</text>
</comment>
<accession>A0A1F6EBL5</accession>
<evidence type="ECO:0000313" key="1">
    <source>
        <dbReference type="EMBL" id="OGG70612.1"/>
    </source>
</evidence>
<sequence>MKTAEIRIPPVSVQRDGAIVRISVDLQDFAQGPSVALYDKAGKFRTFAEIRADVARAAVEAAQGNVSAAGAMVGLTRQTIAKWLAE</sequence>
<dbReference type="Proteomes" id="UP000176914">
    <property type="component" value="Unassembled WGS sequence"/>
</dbReference>
<dbReference type="AlphaFoldDB" id="A0A1F6EBL5"/>
<dbReference type="EMBL" id="MFLL01000002">
    <property type="protein sequence ID" value="OGG70612.1"/>
    <property type="molecule type" value="Genomic_DNA"/>
</dbReference>
<evidence type="ECO:0000313" key="2">
    <source>
        <dbReference type="Proteomes" id="UP000176914"/>
    </source>
</evidence>
<protein>
    <submittedName>
        <fullName evidence="1">Uncharacterized protein</fullName>
    </submittedName>
</protein>
<gene>
    <name evidence="1" type="ORF">A3C20_01190</name>
</gene>
<reference evidence="1 2" key="1">
    <citation type="journal article" date="2016" name="Nat. Commun.">
        <title>Thousands of microbial genomes shed light on interconnected biogeochemical processes in an aquifer system.</title>
        <authorList>
            <person name="Anantharaman K."/>
            <person name="Brown C.T."/>
            <person name="Hug L.A."/>
            <person name="Sharon I."/>
            <person name="Castelle C.J."/>
            <person name="Probst A.J."/>
            <person name="Thomas B.C."/>
            <person name="Singh A."/>
            <person name="Wilkins M.J."/>
            <person name="Karaoz U."/>
            <person name="Brodie E.L."/>
            <person name="Williams K.H."/>
            <person name="Hubbard S.S."/>
            <person name="Banfield J.F."/>
        </authorList>
    </citation>
    <scope>NUCLEOTIDE SEQUENCE [LARGE SCALE GENOMIC DNA]</scope>
</reference>